<keyword evidence="11" id="KW-0511">Multifunctional enzyme</keyword>
<dbReference type="PIRSF" id="PIRSF004491">
    <property type="entry name" value="FAD_Synth"/>
    <property type="match status" value="1"/>
</dbReference>
<dbReference type="EC" id="2.7.7.2" evidence="14"/>
<evidence type="ECO:0000256" key="10">
    <source>
        <dbReference type="ARBA" id="ARBA00022840"/>
    </source>
</evidence>
<organism evidence="16 17">
    <name type="scientific">Saxibacter everestensis</name>
    <dbReference type="NCBI Taxonomy" id="2909229"/>
    <lineage>
        <taxon>Bacteria</taxon>
        <taxon>Bacillati</taxon>
        <taxon>Actinomycetota</taxon>
        <taxon>Actinomycetes</taxon>
        <taxon>Micrococcales</taxon>
        <taxon>Brevibacteriaceae</taxon>
        <taxon>Saxibacter</taxon>
    </lineage>
</organism>
<dbReference type="GO" id="GO:0008531">
    <property type="term" value="F:riboflavin kinase activity"/>
    <property type="evidence" value="ECO:0007669"/>
    <property type="project" value="UniProtKB-EC"/>
</dbReference>
<comment type="catalytic activity">
    <reaction evidence="13 14">
        <text>FMN + ATP + H(+) = FAD + diphosphate</text>
        <dbReference type="Rhea" id="RHEA:17237"/>
        <dbReference type="ChEBI" id="CHEBI:15378"/>
        <dbReference type="ChEBI" id="CHEBI:30616"/>
        <dbReference type="ChEBI" id="CHEBI:33019"/>
        <dbReference type="ChEBI" id="CHEBI:57692"/>
        <dbReference type="ChEBI" id="CHEBI:58210"/>
        <dbReference type="EC" id="2.7.7.2"/>
    </reaction>
</comment>
<reference evidence="16 17" key="1">
    <citation type="submission" date="2023-05" db="EMBL/GenBank/DDBJ databases">
        <title>Lithophilousrod everest ZFBP1038 complete genpme.</title>
        <authorList>
            <person name="Tian M."/>
        </authorList>
    </citation>
    <scope>NUCLEOTIDE SEQUENCE [LARGE SCALE GENOMIC DNA]</scope>
    <source>
        <strain evidence="16 17">ZFBP1038</strain>
    </source>
</reference>
<dbReference type="RefSeq" id="WP_349639926.1">
    <property type="nucleotide sequence ID" value="NZ_CP090958.1"/>
</dbReference>
<keyword evidence="6 14" id="KW-0548">Nucleotidyltransferase</keyword>
<dbReference type="GO" id="GO:0003919">
    <property type="term" value="F:FMN adenylyltransferase activity"/>
    <property type="evidence" value="ECO:0007669"/>
    <property type="project" value="UniProtKB-EC"/>
</dbReference>
<comment type="pathway">
    <text evidence="2 14">Cofactor biosynthesis; FMN biosynthesis; FMN from riboflavin (ATP route): step 1/1.</text>
</comment>
<comment type="similarity">
    <text evidence="14">Belongs to the ribF family.</text>
</comment>
<evidence type="ECO:0000256" key="4">
    <source>
        <dbReference type="ARBA" id="ARBA00022643"/>
    </source>
</evidence>
<dbReference type="Pfam" id="PF06574">
    <property type="entry name" value="FAD_syn"/>
    <property type="match status" value="1"/>
</dbReference>
<sequence length="332" mass="35831">MKLFRELAEIPADFGPSAVTIGNFDGVHLGHQKVLGEIVADARSRGQSSIAITFDPHPALVHRPDDAPELITGLSEKIRRLEATGLDAVLVQTYTLELARNSPEDYVKAVFVEALNAATVVVGRDVRFGWENTGDLATMRALGEKYGFVVEVIDDLGSYAEGIGDDLLPSGGRWSSTQIRQLLSEGDAGAAATMLGRPHVVSGTVVHGDARGRDLGFPTANLGEDTEGLVPADGVYAGWITLDDEKQRHPAAISVGTNPTFEGNRRRVEAHVIDRSDADVMDFDLYGRVMTVEFVAHLRPMVAYKGLEPLVEQMTSDVGETREVLGLRSGKD</sequence>
<keyword evidence="7 14" id="KW-0547">Nucleotide-binding</keyword>
<evidence type="ECO:0000313" key="16">
    <source>
        <dbReference type="EMBL" id="WGW13116.1"/>
    </source>
</evidence>
<dbReference type="NCBIfam" id="NF004160">
    <property type="entry name" value="PRK05627.1-3"/>
    <property type="match status" value="1"/>
</dbReference>
<dbReference type="SUPFAM" id="SSF82114">
    <property type="entry name" value="Riboflavin kinase-like"/>
    <property type="match status" value="1"/>
</dbReference>
<dbReference type="EC" id="2.7.1.26" evidence="14"/>
<dbReference type="Pfam" id="PF01687">
    <property type="entry name" value="Flavokinase"/>
    <property type="match status" value="1"/>
</dbReference>
<keyword evidence="17" id="KW-1185">Reference proteome</keyword>
<evidence type="ECO:0000256" key="8">
    <source>
        <dbReference type="ARBA" id="ARBA00022777"/>
    </source>
</evidence>
<accession>A0ABY8QWC4</accession>
<proteinExistence type="inferred from homology"/>
<dbReference type="PANTHER" id="PTHR22749">
    <property type="entry name" value="RIBOFLAVIN KINASE/FMN ADENYLYLTRANSFERASE"/>
    <property type="match status" value="1"/>
</dbReference>
<dbReference type="SMART" id="SM00904">
    <property type="entry name" value="Flavokinase"/>
    <property type="match status" value="1"/>
</dbReference>
<dbReference type="InterPro" id="IPR014729">
    <property type="entry name" value="Rossmann-like_a/b/a_fold"/>
</dbReference>
<keyword evidence="5 14" id="KW-0808">Transferase</keyword>
<keyword evidence="8 14" id="KW-0418">Kinase</keyword>
<evidence type="ECO:0000256" key="1">
    <source>
        <dbReference type="ARBA" id="ARBA00004726"/>
    </source>
</evidence>
<evidence type="ECO:0000256" key="6">
    <source>
        <dbReference type="ARBA" id="ARBA00022695"/>
    </source>
</evidence>
<dbReference type="Proteomes" id="UP001209083">
    <property type="component" value="Chromosome"/>
</dbReference>
<evidence type="ECO:0000256" key="5">
    <source>
        <dbReference type="ARBA" id="ARBA00022679"/>
    </source>
</evidence>
<keyword evidence="10 14" id="KW-0067">ATP-binding</keyword>
<dbReference type="NCBIfam" id="TIGR00083">
    <property type="entry name" value="ribF"/>
    <property type="match status" value="1"/>
</dbReference>
<evidence type="ECO:0000256" key="13">
    <source>
        <dbReference type="ARBA" id="ARBA00049494"/>
    </source>
</evidence>
<evidence type="ECO:0000313" key="17">
    <source>
        <dbReference type="Proteomes" id="UP001209083"/>
    </source>
</evidence>
<evidence type="ECO:0000256" key="14">
    <source>
        <dbReference type="PIRNR" id="PIRNR004491"/>
    </source>
</evidence>
<name>A0ABY8QWC4_9MICO</name>
<comment type="catalytic activity">
    <reaction evidence="12 14">
        <text>riboflavin + ATP = FMN + ADP + H(+)</text>
        <dbReference type="Rhea" id="RHEA:14357"/>
        <dbReference type="ChEBI" id="CHEBI:15378"/>
        <dbReference type="ChEBI" id="CHEBI:30616"/>
        <dbReference type="ChEBI" id="CHEBI:57986"/>
        <dbReference type="ChEBI" id="CHEBI:58210"/>
        <dbReference type="ChEBI" id="CHEBI:456216"/>
        <dbReference type="EC" id="2.7.1.26"/>
    </reaction>
</comment>
<protein>
    <recommendedName>
        <fullName evidence="14">Riboflavin biosynthesis protein</fullName>
    </recommendedName>
    <domain>
        <recommendedName>
            <fullName evidence="14">Riboflavin kinase</fullName>
            <ecNumber evidence="14">2.7.1.26</ecNumber>
        </recommendedName>
        <alternativeName>
            <fullName evidence="14">Flavokinase</fullName>
        </alternativeName>
    </domain>
    <domain>
        <recommendedName>
            <fullName evidence="14">FMN adenylyltransferase</fullName>
            <ecNumber evidence="14">2.7.7.2</ecNumber>
        </recommendedName>
        <alternativeName>
            <fullName evidence="14">FAD pyrophosphorylase</fullName>
        </alternativeName>
        <alternativeName>
            <fullName evidence="14">FAD synthase</fullName>
        </alternativeName>
    </domain>
</protein>
<evidence type="ECO:0000256" key="12">
    <source>
        <dbReference type="ARBA" id="ARBA00047880"/>
    </source>
</evidence>
<keyword evidence="4 14" id="KW-0288">FMN</keyword>
<dbReference type="SUPFAM" id="SSF52374">
    <property type="entry name" value="Nucleotidylyl transferase"/>
    <property type="match status" value="1"/>
</dbReference>
<dbReference type="InterPro" id="IPR015864">
    <property type="entry name" value="FAD_synthase"/>
</dbReference>
<evidence type="ECO:0000256" key="2">
    <source>
        <dbReference type="ARBA" id="ARBA00005201"/>
    </source>
</evidence>
<evidence type="ECO:0000256" key="3">
    <source>
        <dbReference type="ARBA" id="ARBA00022630"/>
    </source>
</evidence>
<evidence type="ECO:0000256" key="7">
    <source>
        <dbReference type="ARBA" id="ARBA00022741"/>
    </source>
</evidence>
<dbReference type="EMBL" id="CP090958">
    <property type="protein sequence ID" value="WGW13116.1"/>
    <property type="molecule type" value="Genomic_DNA"/>
</dbReference>
<dbReference type="Gene3D" id="3.40.50.620">
    <property type="entry name" value="HUPs"/>
    <property type="match status" value="1"/>
</dbReference>
<evidence type="ECO:0000259" key="15">
    <source>
        <dbReference type="SMART" id="SM00904"/>
    </source>
</evidence>
<evidence type="ECO:0000256" key="9">
    <source>
        <dbReference type="ARBA" id="ARBA00022827"/>
    </source>
</evidence>
<gene>
    <name evidence="16" type="ORF">LWF01_04900</name>
</gene>
<keyword evidence="9 14" id="KW-0274">FAD</keyword>
<dbReference type="InterPro" id="IPR015865">
    <property type="entry name" value="Riboflavin_kinase_bac/euk"/>
</dbReference>
<dbReference type="InterPro" id="IPR023468">
    <property type="entry name" value="Riboflavin_kinase"/>
</dbReference>
<comment type="pathway">
    <text evidence="1 14">Cofactor biosynthesis; FAD biosynthesis; FAD from FMN: step 1/1.</text>
</comment>
<dbReference type="Gene3D" id="2.40.30.30">
    <property type="entry name" value="Riboflavin kinase-like"/>
    <property type="match status" value="1"/>
</dbReference>
<dbReference type="CDD" id="cd02064">
    <property type="entry name" value="FAD_synthetase_N"/>
    <property type="match status" value="1"/>
</dbReference>
<dbReference type="PANTHER" id="PTHR22749:SF6">
    <property type="entry name" value="RIBOFLAVIN KINASE"/>
    <property type="match status" value="1"/>
</dbReference>
<dbReference type="InterPro" id="IPR002606">
    <property type="entry name" value="Riboflavin_kinase_bac"/>
</dbReference>
<keyword evidence="3 14" id="KW-0285">Flavoprotein</keyword>
<feature type="domain" description="Riboflavin kinase" evidence="15">
    <location>
        <begin position="194"/>
        <end position="326"/>
    </location>
</feature>
<dbReference type="InterPro" id="IPR023465">
    <property type="entry name" value="Riboflavin_kinase_dom_sf"/>
</dbReference>
<evidence type="ECO:0000256" key="11">
    <source>
        <dbReference type="ARBA" id="ARBA00023268"/>
    </source>
</evidence>